<evidence type="ECO:0000313" key="3">
    <source>
        <dbReference type="EMBL" id="WPF88619.1"/>
    </source>
</evidence>
<gene>
    <name evidence="2 3" type="primary">gatC</name>
    <name evidence="3" type="ORF">SAY89_17790</name>
</gene>
<dbReference type="GO" id="GO:0070681">
    <property type="term" value="P:glutaminyl-tRNAGln biosynthesis via transamidation"/>
    <property type="evidence" value="ECO:0007669"/>
    <property type="project" value="TreeGrafter"/>
</dbReference>
<dbReference type="GO" id="GO:0006412">
    <property type="term" value="P:translation"/>
    <property type="evidence" value="ECO:0007669"/>
    <property type="project" value="UniProtKB-UniRule"/>
</dbReference>
<keyword evidence="2" id="KW-0436">Ligase</keyword>
<evidence type="ECO:0000256" key="1">
    <source>
        <dbReference type="ARBA" id="ARBA00022917"/>
    </source>
</evidence>
<dbReference type="GO" id="GO:0006450">
    <property type="term" value="P:regulation of translational fidelity"/>
    <property type="evidence" value="ECO:0007669"/>
    <property type="project" value="InterPro"/>
</dbReference>
<comment type="similarity">
    <text evidence="2">Belongs to the GatC family.</text>
</comment>
<dbReference type="GO" id="GO:0050567">
    <property type="term" value="F:glutaminyl-tRNA synthase (glutamine-hydrolyzing) activity"/>
    <property type="evidence" value="ECO:0007669"/>
    <property type="project" value="UniProtKB-UniRule"/>
</dbReference>
<dbReference type="Gene3D" id="1.10.20.60">
    <property type="entry name" value="Glu-tRNAGln amidotransferase C subunit, N-terminal domain"/>
    <property type="match status" value="1"/>
</dbReference>
<dbReference type="GO" id="GO:0005524">
    <property type="term" value="F:ATP binding"/>
    <property type="evidence" value="ECO:0007669"/>
    <property type="project" value="UniProtKB-KW"/>
</dbReference>
<dbReference type="NCBIfam" id="TIGR00135">
    <property type="entry name" value="gatC"/>
    <property type="match status" value="1"/>
</dbReference>
<dbReference type="Pfam" id="PF02686">
    <property type="entry name" value="GatC"/>
    <property type="match status" value="1"/>
</dbReference>
<protein>
    <recommendedName>
        <fullName evidence="2">Aspartyl/glutamyl-tRNA(Asn/Gln) amidotransferase subunit C</fullName>
        <shortName evidence="2">Asp/Glu-ADT subunit C</shortName>
        <ecNumber evidence="2">6.3.5.-</ecNumber>
    </recommendedName>
</protein>
<dbReference type="SUPFAM" id="SSF141000">
    <property type="entry name" value="Glu-tRNAGln amidotransferase C subunit"/>
    <property type="match status" value="1"/>
</dbReference>
<dbReference type="PANTHER" id="PTHR15004:SF0">
    <property type="entry name" value="GLUTAMYL-TRNA(GLN) AMIDOTRANSFERASE SUBUNIT C, MITOCHONDRIAL"/>
    <property type="match status" value="1"/>
</dbReference>
<comment type="catalytic activity">
    <reaction evidence="2">
        <text>L-aspartyl-tRNA(Asn) + L-glutamine + ATP + H2O = L-asparaginyl-tRNA(Asn) + L-glutamate + ADP + phosphate + 2 H(+)</text>
        <dbReference type="Rhea" id="RHEA:14513"/>
        <dbReference type="Rhea" id="RHEA-COMP:9674"/>
        <dbReference type="Rhea" id="RHEA-COMP:9677"/>
        <dbReference type="ChEBI" id="CHEBI:15377"/>
        <dbReference type="ChEBI" id="CHEBI:15378"/>
        <dbReference type="ChEBI" id="CHEBI:29985"/>
        <dbReference type="ChEBI" id="CHEBI:30616"/>
        <dbReference type="ChEBI" id="CHEBI:43474"/>
        <dbReference type="ChEBI" id="CHEBI:58359"/>
        <dbReference type="ChEBI" id="CHEBI:78515"/>
        <dbReference type="ChEBI" id="CHEBI:78516"/>
        <dbReference type="ChEBI" id="CHEBI:456216"/>
    </reaction>
</comment>
<reference evidence="3" key="1">
    <citation type="submission" date="2023-11" db="EMBL/GenBank/DDBJ databases">
        <title>Genome sequence of Cyanobacterium aponinum BCRC AL20115.</title>
        <authorList>
            <person name="Chang H.-Y."/>
            <person name="Lin K.-M."/>
            <person name="Hsueh H.-T."/>
            <person name="Chu H.-A."/>
            <person name="Kuo C.-H."/>
        </authorList>
    </citation>
    <scope>NUCLEOTIDE SEQUENCE</scope>
    <source>
        <strain evidence="3">AL20115</strain>
    </source>
</reference>
<keyword evidence="2" id="KW-0067">ATP-binding</keyword>
<dbReference type="EMBL" id="CP138348">
    <property type="protein sequence ID" value="WPF88619.1"/>
    <property type="molecule type" value="Genomic_DNA"/>
</dbReference>
<dbReference type="PANTHER" id="PTHR15004">
    <property type="entry name" value="GLUTAMYL-TRNA(GLN) AMIDOTRANSFERASE SUBUNIT C, MITOCHONDRIAL"/>
    <property type="match status" value="1"/>
</dbReference>
<dbReference type="InterPro" id="IPR003837">
    <property type="entry name" value="GatC"/>
</dbReference>
<sequence length="95" mass="10838">MSLSQAEVKKVANLARLHLTEAEEEAFAPQLSAILDYFEQLKELDTENVEPTTRAIDVNNITREDVQSTYEDRESLLNVAPERDDDFFQVPKILA</sequence>
<comment type="subunit">
    <text evidence="2">Heterotrimer of A, B and C subunits.</text>
</comment>
<evidence type="ECO:0000256" key="2">
    <source>
        <dbReference type="HAMAP-Rule" id="MF_00122"/>
    </source>
</evidence>
<dbReference type="InterPro" id="IPR036113">
    <property type="entry name" value="Asp/Glu-ADT_sf_sub_c"/>
</dbReference>
<dbReference type="RefSeq" id="WP_015221166.1">
    <property type="nucleotide sequence ID" value="NZ_CP138348.1"/>
</dbReference>
<keyword evidence="1 2" id="KW-0648">Protein biosynthesis</keyword>
<keyword evidence="2" id="KW-0547">Nucleotide-binding</keyword>
<comment type="catalytic activity">
    <reaction evidence="2">
        <text>L-glutamyl-tRNA(Gln) + L-glutamine + ATP + H2O = L-glutaminyl-tRNA(Gln) + L-glutamate + ADP + phosphate + H(+)</text>
        <dbReference type="Rhea" id="RHEA:17521"/>
        <dbReference type="Rhea" id="RHEA-COMP:9681"/>
        <dbReference type="Rhea" id="RHEA-COMP:9684"/>
        <dbReference type="ChEBI" id="CHEBI:15377"/>
        <dbReference type="ChEBI" id="CHEBI:15378"/>
        <dbReference type="ChEBI" id="CHEBI:29985"/>
        <dbReference type="ChEBI" id="CHEBI:30616"/>
        <dbReference type="ChEBI" id="CHEBI:43474"/>
        <dbReference type="ChEBI" id="CHEBI:58359"/>
        <dbReference type="ChEBI" id="CHEBI:78520"/>
        <dbReference type="ChEBI" id="CHEBI:78521"/>
        <dbReference type="ChEBI" id="CHEBI:456216"/>
    </reaction>
</comment>
<organism evidence="3">
    <name type="scientific">Cyanobacterium aponinum AL20115</name>
    <dbReference type="NCBI Taxonomy" id="3090662"/>
    <lineage>
        <taxon>Bacteria</taxon>
        <taxon>Bacillati</taxon>
        <taxon>Cyanobacteriota</taxon>
        <taxon>Cyanophyceae</taxon>
        <taxon>Oscillatoriophycideae</taxon>
        <taxon>Chroococcales</taxon>
        <taxon>Geminocystaceae</taxon>
        <taxon>Cyanobacterium</taxon>
    </lineage>
</organism>
<accession>A0AAF0ZCU1</accession>
<name>A0AAF0ZCU1_9CHRO</name>
<proteinExistence type="inferred from homology"/>
<dbReference type="AlphaFoldDB" id="A0AAF0ZCU1"/>
<comment type="function">
    <text evidence="2">Allows the formation of correctly charged Asn-tRNA(Asn) or Gln-tRNA(Gln) through the transamidation of misacylated Asp-tRNA(Asn) or Glu-tRNA(Gln) in organisms which lack either or both of asparaginyl-tRNA or glutaminyl-tRNA synthetases. The reaction takes place in the presence of glutamine and ATP through an activated phospho-Asp-tRNA(Asn) or phospho-Glu-tRNA(Gln).</text>
</comment>
<dbReference type="EC" id="6.3.5.-" evidence="2"/>
<dbReference type="HAMAP" id="MF_00122">
    <property type="entry name" value="GatC"/>
    <property type="match status" value="1"/>
</dbReference>